<reference evidence="15 16" key="1">
    <citation type="journal article" date="2015" name="Genome Announc.">
        <title>Draft Genome Sequence of the Terrestrial Cyanobacterium Scytonema millei VB511283, Isolated from Eastern India.</title>
        <authorList>
            <person name="Sen D."/>
            <person name="Chandrababunaidu M.M."/>
            <person name="Singh D."/>
            <person name="Sanghi N."/>
            <person name="Ghorai A."/>
            <person name="Mishra G.P."/>
            <person name="Madduluri M."/>
            <person name="Adhikary S.P."/>
            <person name="Tripathy S."/>
        </authorList>
    </citation>
    <scope>NUCLEOTIDE SEQUENCE [LARGE SCALE GENOMIC DNA]</scope>
    <source>
        <strain evidence="15 16">VB511283</strain>
    </source>
</reference>
<dbReference type="InterPro" id="IPR038770">
    <property type="entry name" value="Na+/solute_symporter_sf"/>
</dbReference>
<evidence type="ECO:0000256" key="2">
    <source>
        <dbReference type="ARBA" id="ARBA00007367"/>
    </source>
</evidence>
<evidence type="ECO:0000313" key="16">
    <source>
        <dbReference type="Proteomes" id="UP000031532"/>
    </source>
</evidence>
<evidence type="ECO:0000256" key="6">
    <source>
        <dbReference type="ARBA" id="ARBA00022692"/>
    </source>
</evidence>
<evidence type="ECO:0000256" key="13">
    <source>
        <dbReference type="SAM" id="Phobius"/>
    </source>
</evidence>
<dbReference type="GO" id="GO:0098719">
    <property type="term" value="P:sodium ion import across plasma membrane"/>
    <property type="evidence" value="ECO:0007669"/>
    <property type="project" value="TreeGrafter"/>
</dbReference>
<keyword evidence="6 13" id="KW-0812">Transmembrane</keyword>
<keyword evidence="7 13" id="KW-1133">Transmembrane helix</keyword>
<accession>A0A9X5E272</accession>
<keyword evidence="11" id="KW-0739">Sodium transport</keyword>
<dbReference type="RefSeq" id="WP_039715349.1">
    <property type="nucleotide sequence ID" value="NZ_JTJC03000001.1"/>
</dbReference>
<evidence type="ECO:0000256" key="11">
    <source>
        <dbReference type="ARBA" id="ARBA00023201"/>
    </source>
</evidence>
<keyword evidence="9" id="KW-0406">Ion transport</keyword>
<dbReference type="EMBL" id="JTJC03000001">
    <property type="protein sequence ID" value="NHC33876.1"/>
    <property type="molecule type" value="Genomic_DNA"/>
</dbReference>
<keyword evidence="8" id="KW-0915">Sodium</keyword>
<evidence type="ECO:0000256" key="9">
    <source>
        <dbReference type="ARBA" id="ARBA00023065"/>
    </source>
</evidence>
<evidence type="ECO:0000313" key="15">
    <source>
        <dbReference type="EMBL" id="NHC33876.1"/>
    </source>
</evidence>
<dbReference type="Proteomes" id="UP000031532">
    <property type="component" value="Unassembled WGS sequence"/>
</dbReference>
<keyword evidence="5" id="KW-1003">Cell membrane</keyword>
<evidence type="ECO:0000259" key="14">
    <source>
        <dbReference type="Pfam" id="PF00999"/>
    </source>
</evidence>
<feature type="transmembrane region" description="Helical" evidence="13">
    <location>
        <begin position="6"/>
        <end position="24"/>
    </location>
</feature>
<dbReference type="Gene3D" id="1.20.1530.20">
    <property type="match status" value="1"/>
</dbReference>
<dbReference type="OrthoDB" id="154752at2"/>
<feature type="transmembrane region" description="Helical" evidence="13">
    <location>
        <begin position="183"/>
        <end position="202"/>
    </location>
</feature>
<dbReference type="GO" id="GO:0051453">
    <property type="term" value="P:regulation of intracellular pH"/>
    <property type="evidence" value="ECO:0007669"/>
    <property type="project" value="TreeGrafter"/>
</dbReference>
<dbReference type="InterPro" id="IPR018422">
    <property type="entry name" value="Cation/H_exchanger_CPA1"/>
</dbReference>
<dbReference type="GO" id="GO:0005886">
    <property type="term" value="C:plasma membrane"/>
    <property type="evidence" value="ECO:0007669"/>
    <property type="project" value="UniProtKB-SubCell"/>
</dbReference>
<feature type="transmembrane region" description="Helical" evidence="13">
    <location>
        <begin position="112"/>
        <end position="134"/>
    </location>
</feature>
<feature type="domain" description="Cation/H+ exchanger transmembrane" evidence="14">
    <location>
        <begin position="15"/>
        <end position="390"/>
    </location>
</feature>
<feature type="transmembrane region" description="Helical" evidence="13">
    <location>
        <begin position="237"/>
        <end position="256"/>
    </location>
</feature>
<feature type="transmembrane region" description="Helical" evidence="13">
    <location>
        <begin position="268"/>
        <end position="296"/>
    </location>
</feature>
<dbReference type="GO" id="GO:0015386">
    <property type="term" value="F:potassium:proton antiporter activity"/>
    <property type="evidence" value="ECO:0007669"/>
    <property type="project" value="TreeGrafter"/>
</dbReference>
<dbReference type="PANTHER" id="PTHR10110:SF195">
    <property type="entry name" value="NA(+)_H(+) ANTIPORTER NHAS2"/>
    <property type="match status" value="1"/>
</dbReference>
<evidence type="ECO:0000256" key="3">
    <source>
        <dbReference type="ARBA" id="ARBA00022448"/>
    </source>
</evidence>
<feature type="transmembrane region" description="Helical" evidence="13">
    <location>
        <begin position="366"/>
        <end position="389"/>
    </location>
</feature>
<comment type="similarity">
    <text evidence="2">Belongs to the monovalent cation:proton antiporter 1 (CPA1) transporter (TC 2.A.36) family.</text>
</comment>
<feature type="transmembrane region" description="Helical" evidence="13">
    <location>
        <begin position="302"/>
        <end position="326"/>
    </location>
</feature>
<feature type="transmembrane region" description="Helical" evidence="13">
    <location>
        <begin position="85"/>
        <end position="106"/>
    </location>
</feature>
<dbReference type="GO" id="GO:0015385">
    <property type="term" value="F:sodium:proton antiporter activity"/>
    <property type="evidence" value="ECO:0007669"/>
    <property type="project" value="InterPro"/>
</dbReference>
<name>A0A9X5E272_9CYAN</name>
<dbReference type="AlphaFoldDB" id="A0A9X5E272"/>
<evidence type="ECO:0000256" key="12">
    <source>
        <dbReference type="SAM" id="Coils"/>
    </source>
</evidence>
<feature type="transmembrane region" description="Helical" evidence="13">
    <location>
        <begin position="338"/>
        <end position="360"/>
    </location>
</feature>
<gene>
    <name evidence="15" type="ORF">QH73_0004215</name>
</gene>
<sequence length="520" mass="56377">MEVAQLVTVLIILLLVATGVALLSRWLRMPYVAGLVLAGLAITELLPQRIGLDDSLILNLFLPILLFEAAINTDTSRLRSTIKPITLLAGPGVVIASGVITVVLKFGLGLSWIPALLVGVILANTDTVSVIAVFKEVLVPSRLSTIVEGETLFNDIFTLVLFNLVLNVSVTGSFSILGGLQQLFIAIAGSILVGLALGYLSTGSTGLLARMDDPLSSILLTVAVALGTFQIGQALGVSGGVAVVVAGLIFGTIGLVRQISASSKLTLLSFWECASFGVNSFIFLLIGIEINLITLWQTLPAVLLTFLACQVARVVSVYGLLVLVRWFDRPIPWRWQHVLFIGNIKGSLSMALALSIPTSVAGREQLIAIVFGTVLLSLVGQGLSLPWFIKRLHLSEFSQFRQQIEELQAQLMTAKAAQDELDSLLRSGVLPKAVYEEMRSAYQVRVAGAEKALREIYNRRPNDLDVSIGDRTKLDAIRRRLLLAEKGALNEAIRKQILSEEIVRSRLQKLDEQLLKLEDD</sequence>
<dbReference type="PANTHER" id="PTHR10110">
    <property type="entry name" value="SODIUM/HYDROGEN EXCHANGER"/>
    <property type="match status" value="1"/>
</dbReference>
<feature type="transmembrane region" description="Helical" evidence="13">
    <location>
        <begin position="155"/>
        <end position="177"/>
    </location>
</feature>
<keyword evidence="10 13" id="KW-0472">Membrane</keyword>
<dbReference type="Pfam" id="PF00999">
    <property type="entry name" value="Na_H_Exchanger"/>
    <property type="match status" value="1"/>
</dbReference>
<evidence type="ECO:0000256" key="8">
    <source>
        <dbReference type="ARBA" id="ARBA00023053"/>
    </source>
</evidence>
<evidence type="ECO:0000256" key="1">
    <source>
        <dbReference type="ARBA" id="ARBA00004651"/>
    </source>
</evidence>
<evidence type="ECO:0000256" key="4">
    <source>
        <dbReference type="ARBA" id="ARBA00022449"/>
    </source>
</evidence>
<keyword evidence="16" id="KW-1185">Reference proteome</keyword>
<protein>
    <submittedName>
        <fullName evidence="15">Sodium:proton antiporter</fullName>
    </submittedName>
</protein>
<evidence type="ECO:0000256" key="10">
    <source>
        <dbReference type="ARBA" id="ARBA00023136"/>
    </source>
</evidence>
<keyword evidence="12" id="KW-0175">Coiled coil</keyword>
<keyword evidence="3" id="KW-0813">Transport</keyword>
<comment type="caution">
    <text evidence="15">The sequence shown here is derived from an EMBL/GenBank/DDBJ whole genome shotgun (WGS) entry which is preliminary data.</text>
</comment>
<feature type="coiled-coil region" evidence="12">
    <location>
        <begin position="390"/>
        <end position="424"/>
    </location>
</feature>
<evidence type="ECO:0000256" key="5">
    <source>
        <dbReference type="ARBA" id="ARBA00022475"/>
    </source>
</evidence>
<comment type="subcellular location">
    <subcellularLocation>
        <location evidence="1">Cell membrane</location>
        <topology evidence="1">Multi-pass membrane protein</topology>
    </subcellularLocation>
</comment>
<feature type="transmembrane region" description="Helical" evidence="13">
    <location>
        <begin position="31"/>
        <end position="50"/>
    </location>
</feature>
<proteinExistence type="inferred from homology"/>
<evidence type="ECO:0000256" key="7">
    <source>
        <dbReference type="ARBA" id="ARBA00022989"/>
    </source>
</evidence>
<dbReference type="InterPro" id="IPR006153">
    <property type="entry name" value="Cation/H_exchanger_TM"/>
</dbReference>
<keyword evidence="4" id="KW-0050">Antiport</keyword>
<organism evidence="15 16">
    <name type="scientific">Scytonema millei VB511283</name>
    <dbReference type="NCBI Taxonomy" id="1245923"/>
    <lineage>
        <taxon>Bacteria</taxon>
        <taxon>Bacillati</taxon>
        <taxon>Cyanobacteriota</taxon>
        <taxon>Cyanophyceae</taxon>
        <taxon>Nostocales</taxon>
        <taxon>Scytonemataceae</taxon>
        <taxon>Scytonema</taxon>
    </lineage>
</organism>